<evidence type="ECO:0000313" key="3">
    <source>
        <dbReference type="Proteomes" id="UP000001940"/>
    </source>
</evidence>
<dbReference type="AlphaFoldDB" id="C7FZT9"/>
<dbReference type="HOGENOM" id="CLU_2148052_0_0_1"/>
<keyword evidence="1" id="KW-0732">Signal</keyword>
<evidence type="ECO:0000313" key="4">
    <source>
        <dbReference type="WormBase" id="T02C12.5"/>
    </source>
</evidence>
<dbReference type="eggNOG" id="ENOG502TIQH">
    <property type="taxonomic scope" value="Eukaryota"/>
</dbReference>
<name>C7FZT9_CAEEL</name>
<keyword evidence="3" id="KW-1185">Reference proteome</keyword>
<protein>
    <submittedName>
        <fullName evidence="2">AAI domain-containing protein</fullName>
    </submittedName>
</protein>
<feature type="chain" id="PRO_5002977602" evidence="1">
    <location>
        <begin position="21"/>
        <end position="98"/>
    </location>
</feature>
<dbReference type="Proteomes" id="UP000001940">
    <property type="component" value="Chromosome III"/>
</dbReference>
<dbReference type="PaxDb" id="6239-T02C12.5"/>
<feature type="signal peptide" evidence="1">
    <location>
        <begin position="1"/>
        <end position="20"/>
    </location>
</feature>
<dbReference type="KEGG" id="cel:CELE_T02C12.5"/>
<dbReference type="InParanoid" id="C7FZT9"/>
<evidence type="ECO:0000256" key="1">
    <source>
        <dbReference type="SAM" id="SignalP"/>
    </source>
</evidence>
<dbReference type="WormBase" id="T02C12.5">
    <property type="protein sequence ID" value="CE44040"/>
    <property type="gene ID" value="WBGene00194692"/>
    <property type="gene designation" value="nssp-30"/>
</dbReference>
<dbReference type="Bgee" id="WBGene00194692">
    <property type="expression patterns" value="Expressed in larva and 3 other cell types or tissues"/>
</dbReference>
<dbReference type="EMBL" id="BX284603">
    <property type="protein sequence ID" value="CBA11614.1"/>
    <property type="molecule type" value="Genomic_DNA"/>
</dbReference>
<dbReference type="RefSeq" id="NP_001254885.1">
    <property type="nucleotide sequence ID" value="NM_001267956.4"/>
</dbReference>
<dbReference type="AGR" id="WB:WBGene00194692"/>
<reference evidence="2 3" key="1">
    <citation type="journal article" date="1998" name="Science">
        <title>Genome sequence of the nematode C. elegans: a platform for investigating biology.</title>
        <authorList>
            <consortium name="The C. elegans sequencing consortium"/>
            <person name="Sulson J.E."/>
            <person name="Waterston R."/>
        </authorList>
    </citation>
    <scope>NUCLEOTIDE SEQUENCE [LARGE SCALE GENOMIC DNA]</scope>
    <source>
        <strain evidence="2 3">Bristol N2</strain>
    </source>
</reference>
<evidence type="ECO:0000313" key="2">
    <source>
        <dbReference type="EMBL" id="CBA11614.1"/>
    </source>
</evidence>
<accession>C7FZT9</accession>
<proteinExistence type="predicted"/>
<dbReference type="FunCoup" id="C7FZT9">
    <property type="interactions" value="814"/>
</dbReference>
<dbReference type="GeneID" id="13189083"/>
<sequence length="98" mass="11046">MSVYSKSLLFLTLLIGMGTATWQNQLEDTGCVGDGCESEETNNKFALLFRQMLAKQREDANTDCAIMEDCAEGFECFGGKCRSVGQRRTKIINLYSRW</sequence>
<dbReference type="OrthoDB" id="5842081at2759"/>
<organism evidence="2 3">
    <name type="scientific">Caenorhabditis elegans</name>
    <dbReference type="NCBI Taxonomy" id="6239"/>
    <lineage>
        <taxon>Eukaryota</taxon>
        <taxon>Metazoa</taxon>
        <taxon>Ecdysozoa</taxon>
        <taxon>Nematoda</taxon>
        <taxon>Chromadorea</taxon>
        <taxon>Rhabditida</taxon>
        <taxon>Rhabditina</taxon>
        <taxon>Rhabditomorpha</taxon>
        <taxon>Rhabditoidea</taxon>
        <taxon>Rhabditidae</taxon>
        <taxon>Peloderinae</taxon>
        <taxon>Caenorhabditis</taxon>
    </lineage>
</organism>
<dbReference type="CTD" id="13189083"/>
<gene>
    <name evidence="2 4" type="primary">nssp-30</name>
    <name evidence="2" type="ORF">CELE_T02C12.5</name>
    <name evidence="4" type="ORF">T02C12.5</name>
</gene>
<dbReference type="SMR" id="C7FZT9"/>
<dbReference type="OMA" id="SGKCRSM"/>